<dbReference type="EMBL" id="LXFE01000369">
    <property type="protein sequence ID" value="OLL25548.1"/>
    <property type="molecule type" value="Genomic_DNA"/>
</dbReference>
<proteinExistence type="predicted"/>
<evidence type="ECO:0000256" key="4">
    <source>
        <dbReference type="ARBA" id="ARBA00022989"/>
    </source>
</evidence>
<keyword evidence="13" id="KW-1185">Reference proteome</keyword>
<evidence type="ECO:0000256" key="8">
    <source>
        <dbReference type="SAM" id="Phobius"/>
    </source>
</evidence>
<reference evidence="12 13" key="1">
    <citation type="submission" date="2016-04" db="EMBL/GenBank/DDBJ databases">
        <title>Evolutionary innovation and constraint leading to complex multicellularity in the Ascomycota.</title>
        <authorList>
            <person name="Cisse O."/>
            <person name="Nguyen A."/>
            <person name="Hewitt D.A."/>
            <person name="Jedd G."/>
            <person name="Stajich J.E."/>
        </authorList>
    </citation>
    <scope>NUCLEOTIDE SEQUENCE [LARGE SCALE GENOMIC DNA]</scope>
    <source>
        <strain evidence="12 13">DAH-3</strain>
    </source>
</reference>
<feature type="transmembrane region" description="Helical" evidence="8">
    <location>
        <begin position="9"/>
        <end position="28"/>
    </location>
</feature>
<keyword evidence="4 8" id="KW-1133">Transmembrane helix</keyword>
<organism evidence="12 13">
    <name type="scientific">Neolecta irregularis (strain DAH-3)</name>
    <dbReference type="NCBI Taxonomy" id="1198029"/>
    <lineage>
        <taxon>Eukaryota</taxon>
        <taxon>Fungi</taxon>
        <taxon>Dikarya</taxon>
        <taxon>Ascomycota</taxon>
        <taxon>Taphrinomycotina</taxon>
        <taxon>Neolectales</taxon>
        <taxon>Neolectaceae</taxon>
        <taxon>Neolecta</taxon>
    </lineage>
</organism>
<feature type="non-terminal residue" evidence="12">
    <location>
        <position position="1"/>
    </location>
</feature>
<dbReference type="GO" id="GO:0006952">
    <property type="term" value="P:defense response"/>
    <property type="evidence" value="ECO:0007669"/>
    <property type="project" value="TreeGrafter"/>
</dbReference>
<dbReference type="CDD" id="cd06186">
    <property type="entry name" value="NOX_Duox_like_FAD_NADP"/>
    <property type="match status" value="1"/>
</dbReference>
<keyword evidence="5" id="KW-0560">Oxidoreductase</keyword>
<evidence type="ECO:0000256" key="6">
    <source>
        <dbReference type="ARBA" id="ARBA00023065"/>
    </source>
</evidence>
<dbReference type="Gene3D" id="3.40.50.80">
    <property type="entry name" value="Nucleotide-binding domain of ferredoxin-NADP reductase (FNR) module"/>
    <property type="match status" value="1"/>
</dbReference>
<dbReference type="OrthoDB" id="167398at2759"/>
<keyword evidence="3" id="KW-0249">Electron transport</keyword>
<evidence type="ECO:0000259" key="11">
    <source>
        <dbReference type="Pfam" id="PF08030"/>
    </source>
</evidence>
<dbReference type="InterPro" id="IPR039261">
    <property type="entry name" value="FNR_nucleotide-bd"/>
</dbReference>
<dbReference type="GO" id="GO:0043020">
    <property type="term" value="C:NADPH oxidase complex"/>
    <property type="evidence" value="ECO:0007669"/>
    <property type="project" value="TreeGrafter"/>
</dbReference>
<dbReference type="InterPro" id="IPR050369">
    <property type="entry name" value="RBOH/FRE"/>
</dbReference>
<accession>A0A1U7LSF3</accession>
<comment type="caution">
    <text evidence="12">The sequence shown here is derived from an EMBL/GenBank/DDBJ whole genome shotgun (WGS) entry which is preliminary data.</text>
</comment>
<feature type="transmembrane region" description="Helical" evidence="8">
    <location>
        <begin position="48"/>
        <end position="70"/>
    </location>
</feature>
<evidence type="ECO:0000256" key="7">
    <source>
        <dbReference type="ARBA" id="ARBA00023136"/>
    </source>
</evidence>
<dbReference type="STRING" id="1198029.A0A1U7LSF3"/>
<dbReference type="AlphaFoldDB" id="A0A1U7LSF3"/>
<feature type="transmembrane region" description="Helical" evidence="8">
    <location>
        <begin position="119"/>
        <end position="136"/>
    </location>
</feature>
<dbReference type="Pfam" id="PF01794">
    <property type="entry name" value="Ferric_reduct"/>
    <property type="match status" value="1"/>
</dbReference>
<keyword evidence="6" id="KW-0406">Ion transport</keyword>
<feature type="transmembrane region" description="Helical" evidence="8">
    <location>
        <begin position="82"/>
        <end position="99"/>
    </location>
</feature>
<dbReference type="InterPro" id="IPR013130">
    <property type="entry name" value="Fe3_Rdtase_TM_dom"/>
</dbReference>
<evidence type="ECO:0000256" key="5">
    <source>
        <dbReference type="ARBA" id="ARBA00023002"/>
    </source>
</evidence>
<dbReference type="GO" id="GO:0016175">
    <property type="term" value="F:superoxide-generating NAD(P)H oxidase activity"/>
    <property type="evidence" value="ECO:0007669"/>
    <property type="project" value="TreeGrafter"/>
</dbReference>
<dbReference type="InterPro" id="IPR013121">
    <property type="entry name" value="Fe_red_NAD-bd_6"/>
</dbReference>
<evidence type="ECO:0000256" key="2">
    <source>
        <dbReference type="ARBA" id="ARBA00022692"/>
    </source>
</evidence>
<dbReference type="PANTHER" id="PTHR11972:SF153">
    <property type="entry name" value="SUPEROXIDE-GENERATING NADPH OXIDASE HEAVY CHAIN SUBUNIT A"/>
    <property type="match status" value="1"/>
</dbReference>
<dbReference type="GO" id="GO:0042554">
    <property type="term" value="P:superoxide anion generation"/>
    <property type="evidence" value="ECO:0007669"/>
    <property type="project" value="TreeGrafter"/>
</dbReference>
<evidence type="ECO:0000313" key="12">
    <source>
        <dbReference type="EMBL" id="OLL25548.1"/>
    </source>
</evidence>
<comment type="subcellular location">
    <subcellularLocation>
        <location evidence="1">Membrane</location>
        <topology evidence="1">Multi-pass membrane protein</topology>
    </subcellularLocation>
</comment>
<evidence type="ECO:0000259" key="9">
    <source>
        <dbReference type="Pfam" id="PF01794"/>
    </source>
</evidence>
<keyword evidence="7 8" id="KW-0472">Membrane</keyword>
<keyword evidence="2 8" id="KW-0812">Transmembrane</keyword>
<dbReference type="Pfam" id="PF08030">
    <property type="entry name" value="NAD_binding_6"/>
    <property type="match status" value="1"/>
</dbReference>
<sequence length="468" mass="53654">DKNIQFHTFIGWSIYFFSWLHTVCHWNNLARLSAAHNLGVKGFFLANFATGPGVTGYVMLIALNAMVFTAMKKPKAANYERFWYTHHLFFVFFFGWSLHGTFCMLKPSRPPFCAGTGAFWKYWLVGGFMYIGERLYREIRGSHRTYISKVIQHPSNVCEIQIRKENCSPKAGQYYHPFTLTSASDEGYISIHVRCIGDFTNALARKIGCDFDRIDVKDRHKSLVVGIDNDEKDLGSAFQRVLPRIMIDGPFGSSSEDVFKYEVALLVGAGIGNPFRQYLEEYLISTFVLGNSNLITYRINNATKYRKVRLSKVYFFWICRDFESFEWFRSLLMAIETQGMFNCVGSGIIYNTDISHLIEIHTYFTTTVRPDDATNIMLNDAETERDPITGLKSPTNYGRPDWDRIFRSICTLNPATVHPFGEPKLSFRMLGYSIVVLEISAVLCMGWQTHGANLEMVARLIPQGKENF</sequence>
<protein>
    <submittedName>
        <fullName evidence="12">Cytochrome b-245 heavy chain</fullName>
    </submittedName>
</protein>
<dbReference type="Proteomes" id="UP000186594">
    <property type="component" value="Unassembled WGS sequence"/>
</dbReference>
<dbReference type="InterPro" id="IPR017938">
    <property type="entry name" value="Riboflavin_synthase-like_b-brl"/>
</dbReference>
<gene>
    <name evidence="12" type="ORF">NEOLI_002177</name>
</gene>
<feature type="domain" description="FAD-binding 8" evidence="10">
    <location>
        <begin position="175"/>
        <end position="255"/>
    </location>
</feature>
<dbReference type="GO" id="GO:0006811">
    <property type="term" value="P:monoatomic ion transport"/>
    <property type="evidence" value="ECO:0007669"/>
    <property type="project" value="UniProtKB-KW"/>
</dbReference>
<evidence type="ECO:0000313" key="13">
    <source>
        <dbReference type="Proteomes" id="UP000186594"/>
    </source>
</evidence>
<evidence type="ECO:0000256" key="1">
    <source>
        <dbReference type="ARBA" id="ARBA00004141"/>
    </source>
</evidence>
<feature type="domain" description="Ferric reductase NAD binding" evidence="11">
    <location>
        <begin position="261"/>
        <end position="409"/>
    </location>
</feature>
<evidence type="ECO:0000259" key="10">
    <source>
        <dbReference type="Pfam" id="PF08022"/>
    </source>
</evidence>
<evidence type="ECO:0000256" key="3">
    <source>
        <dbReference type="ARBA" id="ARBA00022982"/>
    </source>
</evidence>
<dbReference type="PANTHER" id="PTHR11972">
    <property type="entry name" value="NADPH OXIDASE"/>
    <property type="match status" value="1"/>
</dbReference>
<name>A0A1U7LSF3_NEOID</name>
<keyword evidence="6" id="KW-0813">Transport</keyword>
<feature type="domain" description="Ferric oxidoreductase" evidence="9">
    <location>
        <begin position="1"/>
        <end position="94"/>
    </location>
</feature>
<dbReference type="SUPFAM" id="SSF63380">
    <property type="entry name" value="Riboflavin synthase domain-like"/>
    <property type="match status" value="1"/>
</dbReference>
<dbReference type="OMA" id="PLSHELH"/>
<dbReference type="Pfam" id="PF08022">
    <property type="entry name" value="FAD_binding_8"/>
    <property type="match status" value="1"/>
</dbReference>
<dbReference type="InterPro" id="IPR013112">
    <property type="entry name" value="FAD-bd_8"/>
</dbReference>